<reference evidence="2 3" key="1">
    <citation type="submission" date="2018-04" db="EMBL/GenBank/DDBJ databases">
        <authorList>
            <person name="Huttner S."/>
            <person name="Dainat J."/>
        </authorList>
    </citation>
    <scope>NUCLEOTIDE SEQUENCE [LARGE SCALE GENOMIC DNA]</scope>
</reference>
<dbReference type="Proteomes" id="UP000289323">
    <property type="component" value="Unassembled WGS sequence"/>
</dbReference>
<keyword evidence="1" id="KW-0812">Transmembrane</keyword>
<organism evidence="2 3">
    <name type="scientific">Thermothielavioides terrestris</name>
    <dbReference type="NCBI Taxonomy" id="2587410"/>
    <lineage>
        <taxon>Eukaryota</taxon>
        <taxon>Fungi</taxon>
        <taxon>Dikarya</taxon>
        <taxon>Ascomycota</taxon>
        <taxon>Pezizomycotina</taxon>
        <taxon>Sordariomycetes</taxon>
        <taxon>Sordariomycetidae</taxon>
        <taxon>Sordariales</taxon>
        <taxon>Chaetomiaceae</taxon>
        <taxon>Thermothielavioides</taxon>
    </lineage>
</organism>
<protein>
    <submittedName>
        <fullName evidence="2">737d0fac-be32-4f59-aab5-f20f6a4e03b5</fullName>
    </submittedName>
</protein>
<dbReference type="AlphaFoldDB" id="A0A446BVY7"/>
<evidence type="ECO:0000313" key="2">
    <source>
        <dbReference type="EMBL" id="SPQ26706.1"/>
    </source>
</evidence>
<gene>
    <name evidence="2" type="ORF">TT172_LOCUS9125</name>
</gene>
<keyword evidence="1" id="KW-1133">Transmembrane helix</keyword>
<feature type="transmembrane region" description="Helical" evidence="1">
    <location>
        <begin position="114"/>
        <end position="134"/>
    </location>
</feature>
<dbReference type="PANTHER" id="PTHR42044">
    <property type="entry name" value="DUF676 DOMAIN-CONTAINING PROTEIN-RELATED"/>
    <property type="match status" value="1"/>
</dbReference>
<dbReference type="PANTHER" id="PTHR42044:SF2">
    <property type="entry name" value="DUF676 DOMAIN-CONTAINING PROTEIN"/>
    <property type="match status" value="1"/>
</dbReference>
<sequence length="503" mass="54668">MKPRLPKTPSPPASPTAAAVNAMKRPSAVTYIPPLRDGACGTTPRAQQPPWRVMRHEMAQLLRAAPTLCRAMLARRGRASWTDSAAMVLYVALAGLELGVILAAVPLWCVLPGAGFALWAAACAAVVAAMCWMLNGKEQIYQCNAGSEGWMMGQEVEDEKWMFLGGMGMSSRHCHKQTLPALSRLFSRPMVCICMPTYGMPFDLVAMMLQRCMPIPSRSRRNLYSEMRCALLDDSMTRCVVLCHNDSAILVSQAVAQLYADVPMEKLGKLEIYTFGAAASEFTVPLGEGTKAMEPTQQSAEPSADEQRTIHVEHFAMANDPFAQMGVLHSVRQNMEGRFCGGVFVLNDNSMPTAPPDEKTSRRSSLRCSGLAMEDYLTALFPAQMMAPATRRSSSSSVLDSVMTVDKDCAEKREIAAMSNYHAATQAKKGGGGGGGKRLSWTGLATMAGQRNGMNAGMVALEMARKECRTCDGRRGREVTWLARYVVAMEGRQVADGRNNNGL</sequence>
<accession>A0A446BVY7</accession>
<evidence type="ECO:0000256" key="1">
    <source>
        <dbReference type="SAM" id="Phobius"/>
    </source>
</evidence>
<evidence type="ECO:0000313" key="3">
    <source>
        <dbReference type="Proteomes" id="UP000289323"/>
    </source>
</evidence>
<dbReference type="EMBL" id="OUUZ01000018">
    <property type="protein sequence ID" value="SPQ26706.1"/>
    <property type="molecule type" value="Genomic_DNA"/>
</dbReference>
<feature type="transmembrane region" description="Helical" evidence="1">
    <location>
        <begin position="85"/>
        <end position="108"/>
    </location>
</feature>
<keyword evidence="1" id="KW-0472">Membrane</keyword>
<proteinExistence type="predicted"/>
<name>A0A446BVY7_9PEZI</name>